<keyword evidence="1 2" id="KW-0597">Phosphoprotein</keyword>
<dbReference type="PANTHER" id="PTHR44591:SF3">
    <property type="entry name" value="RESPONSE REGULATORY DOMAIN-CONTAINING PROTEIN"/>
    <property type="match status" value="1"/>
</dbReference>
<evidence type="ECO:0000313" key="5">
    <source>
        <dbReference type="Proteomes" id="UP000177797"/>
    </source>
</evidence>
<comment type="caution">
    <text evidence="4">The sequence shown here is derived from an EMBL/GenBank/DDBJ whole genome shotgun (WGS) entry which is preliminary data.</text>
</comment>
<dbReference type="SMART" id="SM00448">
    <property type="entry name" value="REC"/>
    <property type="match status" value="1"/>
</dbReference>
<dbReference type="GO" id="GO:0000160">
    <property type="term" value="P:phosphorelay signal transduction system"/>
    <property type="evidence" value="ECO:0007669"/>
    <property type="project" value="InterPro"/>
</dbReference>
<dbReference type="Gene3D" id="3.40.50.2300">
    <property type="match status" value="1"/>
</dbReference>
<reference evidence="4 5" key="1">
    <citation type="journal article" date="2016" name="Nat. Commun.">
        <title>Thousands of microbial genomes shed light on interconnected biogeochemical processes in an aquifer system.</title>
        <authorList>
            <person name="Anantharaman K."/>
            <person name="Brown C.T."/>
            <person name="Hug L.A."/>
            <person name="Sharon I."/>
            <person name="Castelle C.J."/>
            <person name="Probst A.J."/>
            <person name="Thomas B.C."/>
            <person name="Singh A."/>
            <person name="Wilkins M.J."/>
            <person name="Karaoz U."/>
            <person name="Brodie E.L."/>
            <person name="Williams K.H."/>
            <person name="Hubbard S.S."/>
            <person name="Banfield J.F."/>
        </authorList>
    </citation>
    <scope>NUCLEOTIDE SEQUENCE [LARGE SCALE GENOMIC DNA]</scope>
</reference>
<protein>
    <recommendedName>
        <fullName evidence="3">Response regulatory domain-containing protein</fullName>
    </recommendedName>
</protein>
<gene>
    <name evidence="4" type="ORF">A2938_00675</name>
</gene>
<dbReference type="InterPro" id="IPR001789">
    <property type="entry name" value="Sig_transdc_resp-reg_receiver"/>
</dbReference>
<feature type="domain" description="Response regulatory" evidence="3">
    <location>
        <begin position="2"/>
        <end position="120"/>
    </location>
</feature>
<accession>A0A1G2NHZ0</accession>
<dbReference type="PROSITE" id="PS50110">
    <property type="entry name" value="RESPONSE_REGULATORY"/>
    <property type="match status" value="1"/>
</dbReference>
<dbReference type="InterPro" id="IPR050595">
    <property type="entry name" value="Bact_response_regulator"/>
</dbReference>
<organism evidence="4 5">
    <name type="scientific">Candidatus Taylorbacteria bacterium RIFCSPLOWO2_01_FULL_48_100</name>
    <dbReference type="NCBI Taxonomy" id="1802322"/>
    <lineage>
        <taxon>Bacteria</taxon>
        <taxon>Candidatus Tayloriibacteriota</taxon>
    </lineage>
</organism>
<feature type="modified residue" description="4-aspartylphosphate" evidence="2">
    <location>
        <position position="53"/>
    </location>
</feature>
<evidence type="ECO:0000313" key="4">
    <source>
        <dbReference type="EMBL" id="OHA35069.1"/>
    </source>
</evidence>
<dbReference type="EMBL" id="MHSA01000002">
    <property type="protein sequence ID" value="OHA35069.1"/>
    <property type="molecule type" value="Genomic_DNA"/>
</dbReference>
<sequence>MKTLIVDDDRPLAEMFALVLKIYGINSASFAGDGAQALMFLEENPDTALVITDREMPNMDGLELIKLCRGKYPKIKLILMTGTASSEDDLDVFATETGADAVIPKPFRASEIQNALKKIAS</sequence>
<evidence type="ECO:0000256" key="2">
    <source>
        <dbReference type="PROSITE-ProRule" id="PRU00169"/>
    </source>
</evidence>
<dbReference type="Proteomes" id="UP000177797">
    <property type="component" value="Unassembled WGS sequence"/>
</dbReference>
<dbReference type="SUPFAM" id="SSF52172">
    <property type="entry name" value="CheY-like"/>
    <property type="match status" value="1"/>
</dbReference>
<proteinExistence type="predicted"/>
<dbReference type="AlphaFoldDB" id="A0A1G2NHZ0"/>
<dbReference type="InterPro" id="IPR011006">
    <property type="entry name" value="CheY-like_superfamily"/>
</dbReference>
<dbReference type="Pfam" id="PF00072">
    <property type="entry name" value="Response_reg"/>
    <property type="match status" value="1"/>
</dbReference>
<dbReference type="PANTHER" id="PTHR44591">
    <property type="entry name" value="STRESS RESPONSE REGULATOR PROTEIN 1"/>
    <property type="match status" value="1"/>
</dbReference>
<name>A0A1G2NHZ0_9BACT</name>
<evidence type="ECO:0000259" key="3">
    <source>
        <dbReference type="PROSITE" id="PS50110"/>
    </source>
</evidence>
<evidence type="ECO:0000256" key="1">
    <source>
        <dbReference type="ARBA" id="ARBA00022553"/>
    </source>
</evidence>